<evidence type="ECO:0000256" key="1">
    <source>
        <dbReference type="SAM" id="Phobius"/>
    </source>
</evidence>
<gene>
    <name evidence="3" type="ORF">FGADI_759</name>
</gene>
<dbReference type="InterPro" id="IPR058525">
    <property type="entry name" value="DUF8212"/>
</dbReference>
<evidence type="ECO:0000313" key="3">
    <source>
        <dbReference type="EMBL" id="KAF4960680.1"/>
    </source>
</evidence>
<keyword evidence="1" id="KW-0812">Transmembrane</keyword>
<sequence>MSWASKRETTRTEDAAYSLLGIFGINMPLLYGEGPNAFLRLQQEIMKHSDDQTLLAWSFHEDDPEESGVLATSPAAFSKCEDFIPCNVGTPTPPFQITNKGLRIDMPISSDGFTYGTYGLLQCSIKQYPTRMIAIPLKSGPNGLYVRCKKPLCNLNYRYWSEWELTSVNLLPSFSFVSSITEPRSYTVFLRDLPETFYIAEVYPPNSRPQPDPRIVMTGSPESEDAFEAIAMILLKSSTSDVDPFVVKIIVKLTPGKSDFVASCTFVKNFTPRQPDPGHLEGDFYDNISLASLWRSHRYSRSLDWTTRRDDDYFIRCCCQHYFGKTLVLASVEKRGIEVEGVAPQGGPGMIFHEWDDESSIWMAENSWPQLRKGWAKVLKRLSYHFRNSLRTVVRSLALSPWIFAFVVDRLIVRIFKQLGRTIQHFREYLDVYAIGGGTALFLSYNRVLAQPISWQIRKILLATPFARQFGRLQRTDVLDFFVLYLCCHIFPSSFLLAALEKDFKVMMSILLGCGFCQVWSDNGFQYNYCLASADGNIPLRRK</sequence>
<evidence type="ECO:0000313" key="4">
    <source>
        <dbReference type="Proteomes" id="UP000604273"/>
    </source>
</evidence>
<name>A0A8H4X436_9HYPO</name>
<protein>
    <recommendedName>
        <fullName evidence="2">DUF8212 domain-containing protein</fullName>
    </recommendedName>
</protein>
<dbReference type="PANTHER" id="PTHR10622">
    <property type="entry name" value="HET DOMAIN-CONTAINING PROTEIN"/>
    <property type="match status" value="1"/>
</dbReference>
<dbReference type="OrthoDB" id="20872at2759"/>
<evidence type="ECO:0000259" key="2">
    <source>
        <dbReference type="Pfam" id="PF26640"/>
    </source>
</evidence>
<dbReference type="AlphaFoldDB" id="A0A8H4X436"/>
<feature type="transmembrane region" description="Helical" evidence="1">
    <location>
        <begin position="482"/>
        <end position="500"/>
    </location>
</feature>
<reference evidence="3" key="1">
    <citation type="journal article" date="2020" name="BMC Genomics">
        <title>Correction to: Identification and distribution of gene clusters required for synthesis of sphingolipid metabolism inhibitors in diverse species of the filamentous fungus Fusarium.</title>
        <authorList>
            <person name="Kim H.S."/>
            <person name="Lohmar J.M."/>
            <person name="Busman M."/>
            <person name="Brown D.W."/>
            <person name="Naumann T.A."/>
            <person name="Divon H.H."/>
            <person name="Lysoe E."/>
            <person name="Uhlig S."/>
            <person name="Proctor R.H."/>
        </authorList>
    </citation>
    <scope>NUCLEOTIDE SEQUENCE</scope>
    <source>
        <strain evidence="3">NRRL 45417</strain>
    </source>
</reference>
<accession>A0A8H4X436</accession>
<dbReference type="PANTHER" id="PTHR10622:SF10">
    <property type="entry name" value="HET DOMAIN-CONTAINING PROTEIN"/>
    <property type="match status" value="1"/>
</dbReference>
<keyword evidence="1" id="KW-0472">Membrane</keyword>
<reference evidence="3" key="2">
    <citation type="submission" date="2020-05" db="EMBL/GenBank/DDBJ databases">
        <authorList>
            <person name="Kim H.-S."/>
            <person name="Proctor R.H."/>
            <person name="Brown D.W."/>
        </authorList>
    </citation>
    <scope>NUCLEOTIDE SEQUENCE</scope>
    <source>
        <strain evidence="3">NRRL 45417</strain>
    </source>
</reference>
<feature type="domain" description="DUF8212" evidence="2">
    <location>
        <begin position="36"/>
        <end position="73"/>
    </location>
</feature>
<keyword evidence="1" id="KW-1133">Transmembrane helix</keyword>
<dbReference type="Pfam" id="PF26640">
    <property type="entry name" value="DUF8212"/>
    <property type="match status" value="1"/>
</dbReference>
<dbReference type="EMBL" id="JABFAI010000015">
    <property type="protein sequence ID" value="KAF4960680.1"/>
    <property type="molecule type" value="Genomic_DNA"/>
</dbReference>
<keyword evidence="4" id="KW-1185">Reference proteome</keyword>
<proteinExistence type="predicted"/>
<dbReference type="Proteomes" id="UP000604273">
    <property type="component" value="Unassembled WGS sequence"/>
</dbReference>
<organism evidence="3 4">
    <name type="scientific">Fusarium gaditjirri</name>
    <dbReference type="NCBI Taxonomy" id="282569"/>
    <lineage>
        <taxon>Eukaryota</taxon>
        <taxon>Fungi</taxon>
        <taxon>Dikarya</taxon>
        <taxon>Ascomycota</taxon>
        <taxon>Pezizomycotina</taxon>
        <taxon>Sordariomycetes</taxon>
        <taxon>Hypocreomycetidae</taxon>
        <taxon>Hypocreales</taxon>
        <taxon>Nectriaceae</taxon>
        <taxon>Fusarium</taxon>
        <taxon>Fusarium nisikadoi species complex</taxon>
    </lineage>
</organism>
<comment type="caution">
    <text evidence="3">The sequence shown here is derived from an EMBL/GenBank/DDBJ whole genome shotgun (WGS) entry which is preliminary data.</text>
</comment>